<feature type="region of interest" description="Disordered" evidence="13">
    <location>
        <begin position="560"/>
        <end position="620"/>
    </location>
</feature>
<evidence type="ECO:0000256" key="7">
    <source>
        <dbReference type="ARBA" id="ARBA00022839"/>
    </source>
</evidence>
<evidence type="ECO:0000256" key="9">
    <source>
        <dbReference type="ARBA" id="ARBA00023204"/>
    </source>
</evidence>
<dbReference type="GO" id="GO:0005634">
    <property type="term" value="C:nucleus"/>
    <property type="evidence" value="ECO:0007669"/>
    <property type="project" value="UniProtKB-SubCell"/>
</dbReference>
<keyword evidence="5" id="KW-0227">DNA damage</keyword>
<feature type="region of interest" description="Disordered" evidence="13">
    <location>
        <begin position="645"/>
        <end position="667"/>
    </location>
</feature>
<comment type="subcellular location">
    <subcellularLocation>
        <location evidence="1">Nucleus</location>
    </subcellularLocation>
</comment>
<keyword evidence="8" id="KW-0233">DNA recombination</keyword>
<dbReference type="InParanoid" id="A0A5J5EWM7"/>
<dbReference type="PANTHER" id="PTHR23240">
    <property type="entry name" value="DNA CROSS-LINK REPAIR PROTEIN PSO2/SNM1-RELATED"/>
    <property type="match status" value="1"/>
</dbReference>
<keyword evidence="9" id="KW-0234">DNA repair</keyword>
<protein>
    <recommendedName>
        <fullName evidence="11">Protein artemis</fullName>
    </recommendedName>
    <alternativeName>
        <fullName evidence="12">DNA cross-link repair 1C protein</fullName>
    </alternativeName>
</protein>
<dbReference type="AlphaFoldDB" id="A0A5J5EWM7"/>
<dbReference type="GO" id="GO:0000723">
    <property type="term" value="P:telomere maintenance"/>
    <property type="evidence" value="ECO:0007669"/>
    <property type="project" value="TreeGrafter"/>
</dbReference>
<dbReference type="InterPro" id="IPR011084">
    <property type="entry name" value="DRMBL"/>
</dbReference>
<evidence type="ECO:0000256" key="4">
    <source>
        <dbReference type="ARBA" id="ARBA00022759"/>
    </source>
</evidence>
<dbReference type="OrthoDB" id="5561659at2759"/>
<accession>A0A5J5EWM7</accession>
<reference evidence="15 16" key="1">
    <citation type="submission" date="2019-09" db="EMBL/GenBank/DDBJ databases">
        <title>Draft genome of the ectomycorrhizal ascomycete Sphaerosporella brunnea.</title>
        <authorList>
            <consortium name="DOE Joint Genome Institute"/>
            <person name="Benucci G.M."/>
            <person name="Marozzi G."/>
            <person name="Antonielli L."/>
            <person name="Sanchez S."/>
            <person name="Marco P."/>
            <person name="Wang X."/>
            <person name="Falini L.B."/>
            <person name="Barry K."/>
            <person name="Haridas S."/>
            <person name="Lipzen A."/>
            <person name="Labutti K."/>
            <person name="Grigoriev I.V."/>
            <person name="Murat C."/>
            <person name="Martin F."/>
            <person name="Albertini E."/>
            <person name="Donnini D."/>
            <person name="Bonito G."/>
        </authorList>
    </citation>
    <scope>NUCLEOTIDE SEQUENCE [LARGE SCALE GENOMIC DNA]</scope>
    <source>
        <strain evidence="15 16">Sb_GMNB300</strain>
    </source>
</reference>
<feature type="region of interest" description="Disordered" evidence="13">
    <location>
        <begin position="536"/>
        <end position="555"/>
    </location>
</feature>
<dbReference type="GO" id="GO:0006303">
    <property type="term" value="P:double-strand break repair via nonhomologous end joining"/>
    <property type="evidence" value="ECO:0007669"/>
    <property type="project" value="TreeGrafter"/>
</dbReference>
<sequence>MSTFKGIVAEFPDIRIDFFRQSSELNAKPPLACFLSHIHTDHLQGLEGSYNAPFIYCSAATKELLVKLQRKTHRLNLQKGLIETENCQYKDKKKLLKAIPLETPTQIELGPDQTVTVTLFDANHCVGAVMFLIEGNNKAILYTGDIRAEEWWVDYIARHPVMLPYTCGLKRLDNIYLDTSGVVSGCERYNSKREGVLLLLNKLSKYPKDTVFHLNAWTFGYEELWVSLASYFKSQIHLSPYHFKLFKSLNNVEQWASGPYLGGFMLGNAQQQAILTTNPDVKLHSCEINLGCRALHGPNVVFITPVIAFIDGVLYEEEGLDFGDLTNNADFSLHGQFQTLLDILGDDVSPAIQAMLVEASRSRKEAVPLLFDDEHGERNFTKAELLQMLKDAAIKKQQKTPRLQQPADFINDINWPGTESIKADNGELLPTWIRFPYARHSSLDELRNFVKAFQPKDVYQCVVNEETWAPEKSVQALFGRFCSGREFLHDREMMSVFTRRLAEQKALDSQQHKHLIAGPSRVTIQGDDERIARSVDEHDQTWTSRWKGPPASPLQECAAPAEHRVEATSAPKKKIEPTFATVHDQLPPPRPVSRSPSLFASAHRTSTPQSTLGVRLPDFGETSALPPTSLLPFGTRSSVISIEASRGLSSGPSSTTESKEYHPAGWSKRRKLDSLELNGSADSTMHENGRSKSGTDCYFHCVQATSARVLVDEAIGEEEEVAKDRVEDAVLATMGVDGMDWWVVELQSTRQVVNIGEEEEL</sequence>
<evidence type="ECO:0000256" key="2">
    <source>
        <dbReference type="ARBA" id="ARBA00010304"/>
    </source>
</evidence>
<keyword evidence="4" id="KW-0255">Endonuclease</keyword>
<keyword evidence="10" id="KW-0539">Nucleus</keyword>
<keyword evidence="7" id="KW-0269">Exonuclease</keyword>
<evidence type="ECO:0000256" key="5">
    <source>
        <dbReference type="ARBA" id="ARBA00022763"/>
    </source>
</evidence>
<gene>
    <name evidence="15" type="ORF">FN846DRAFT_949352</name>
</gene>
<dbReference type="Gene3D" id="3.60.15.10">
    <property type="entry name" value="Ribonuclease Z/Hydroxyacylglutathione hydrolase-like"/>
    <property type="match status" value="1"/>
</dbReference>
<evidence type="ECO:0000256" key="1">
    <source>
        <dbReference type="ARBA" id="ARBA00004123"/>
    </source>
</evidence>
<evidence type="ECO:0000256" key="10">
    <source>
        <dbReference type="ARBA" id="ARBA00023242"/>
    </source>
</evidence>
<evidence type="ECO:0000256" key="12">
    <source>
        <dbReference type="ARBA" id="ARBA00042677"/>
    </source>
</evidence>
<dbReference type="PANTHER" id="PTHR23240:SF8">
    <property type="entry name" value="PROTEIN ARTEMIS"/>
    <property type="match status" value="1"/>
</dbReference>
<evidence type="ECO:0000313" key="16">
    <source>
        <dbReference type="Proteomes" id="UP000326924"/>
    </source>
</evidence>
<dbReference type="GO" id="GO:0035312">
    <property type="term" value="F:5'-3' DNA exonuclease activity"/>
    <property type="evidence" value="ECO:0007669"/>
    <property type="project" value="TreeGrafter"/>
</dbReference>
<evidence type="ECO:0000256" key="11">
    <source>
        <dbReference type="ARBA" id="ARBA00039759"/>
    </source>
</evidence>
<name>A0A5J5EWM7_9PEZI</name>
<dbReference type="EMBL" id="VXIS01000092">
    <property type="protein sequence ID" value="KAA8906139.1"/>
    <property type="molecule type" value="Genomic_DNA"/>
</dbReference>
<organism evidence="15 16">
    <name type="scientific">Sphaerosporella brunnea</name>
    <dbReference type="NCBI Taxonomy" id="1250544"/>
    <lineage>
        <taxon>Eukaryota</taxon>
        <taxon>Fungi</taxon>
        <taxon>Dikarya</taxon>
        <taxon>Ascomycota</taxon>
        <taxon>Pezizomycotina</taxon>
        <taxon>Pezizomycetes</taxon>
        <taxon>Pezizales</taxon>
        <taxon>Pyronemataceae</taxon>
        <taxon>Sphaerosporella</taxon>
    </lineage>
</organism>
<keyword evidence="16" id="KW-1185">Reference proteome</keyword>
<dbReference type="GO" id="GO:0006310">
    <property type="term" value="P:DNA recombination"/>
    <property type="evidence" value="ECO:0007669"/>
    <property type="project" value="UniProtKB-KW"/>
</dbReference>
<evidence type="ECO:0000256" key="8">
    <source>
        <dbReference type="ARBA" id="ARBA00023172"/>
    </source>
</evidence>
<dbReference type="SUPFAM" id="SSF56281">
    <property type="entry name" value="Metallo-hydrolase/oxidoreductase"/>
    <property type="match status" value="1"/>
</dbReference>
<dbReference type="Pfam" id="PF07522">
    <property type="entry name" value="DRMBL"/>
    <property type="match status" value="1"/>
</dbReference>
<evidence type="ECO:0000256" key="3">
    <source>
        <dbReference type="ARBA" id="ARBA00022722"/>
    </source>
</evidence>
<dbReference type="Proteomes" id="UP000326924">
    <property type="component" value="Unassembled WGS sequence"/>
</dbReference>
<dbReference type="InterPro" id="IPR036866">
    <property type="entry name" value="RibonucZ/Hydroxyglut_hydro"/>
</dbReference>
<feature type="domain" description="DNA repair metallo-beta-lactamase" evidence="14">
    <location>
        <begin position="433"/>
        <end position="463"/>
    </location>
</feature>
<comment type="caution">
    <text evidence="15">The sequence shown here is derived from an EMBL/GenBank/DDBJ whole genome shotgun (WGS) entry which is preliminary data.</text>
</comment>
<proteinExistence type="inferred from homology"/>
<feature type="compositionally biased region" description="Polar residues" evidence="13">
    <location>
        <begin position="603"/>
        <end position="612"/>
    </location>
</feature>
<dbReference type="GO" id="GO:0004519">
    <property type="term" value="F:endonuclease activity"/>
    <property type="evidence" value="ECO:0007669"/>
    <property type="project" value="UniProtKB-KW"/>
</dbReference>
<keyword evidence="6" id="KW-0378">Hydrolase</keyword>
<dbReference type="GO" id="GO:0003684">
    <property type="term" value="F:damaged DNA binding"/>
    <property type="evidence" value="ECO:0007669"/>
    <property type="project" value="TreeGrafter"/>
</dbReference>
<evidence type="ECO:0000259" key="14">
    <source>
        <dbReference type="Pfam" id="PF07522"/>
    </source>
</evidence>
<evidence type="ECO:0000256" key="13">
    <source>
        <dbReference type="SAM" id="MobiDB-lite"/>
    </source>
</evidence>
<evidence type="ECO:0000256" key="6">
    <source>
        <dbReference type="ARBA" id="ARBA00022801"/>
    </source>
</evidence>
<feature type="compositionally biased region" description="Polar residues" evidence="13">
    <location>
        <begin position="647"/>
        <end position="656"/>
    </location>
</feature>
<keyword evidence="3" id="KW-0540">Nuclease</keyword>
<comment type="similarity">
    <text evidence="2">Belongs to the DNA repair metallo-beta-lactamase (DRMBL) family.</text>
</comment>
<dbReference type="GO" id="GO:0036297">
    <property type="term" value="P:interstrand cross-link repair"/>
    <property type="evidence" value="ECO:0007669"/>
    <property type="project" value="TreeGrafter"/>
</dbReference>
<evidence type="ECO:0000313" key="15">
    <source>
        <dbReference type="EMBL" id="KAA8906139.1"/>
    </source>
</evidence>